<evidence type="ECO:0000259" key="1">
    <source>
        <dbReference type="Pfam" id="PF21099"/>
    </source>
</evidence>
<dbReference type="InterPro" id="IPR048960">
    <property type="entry name" value="POLQ-like_helical"/>
</dbReference>
<dbReference type="Gene3D" id="1.10.3380.20">
    <property type="match status" value="1"/>
</dbReference>
<dbReference type="AlphaFoldDB" id="A0A8J5CKU6"/>
<dbReference type="InterPro" id="IPR002298">
    <property type="entry name" value="DNA_polymerase_A"/>
</dbReference>
<comment type="caution">
    <text evidence="2">The sequence shown here is derived from an EMBL/GenBank/DDBJ whole genome shotgun (WGS) entry which is preliminary data.</text>
</comment>
<proteinExistence type="predicted"/>
<dbReference type="EMBL" id="JACEEZ010020358">
    <property type="protein sequence ID" value="KAG0714645.1"/>
    <property type="molecule type" value="Genomic_DNA"/>
</dbReference>
<name>A0A8J5CKU6_CHIOP</name>
<dbReference type="GO" id="GO:0003887">
    <property type="term" value="F:DNA-directed DNA polymerase activity"/>
    <property type="evidence" value="ECO:0007669"/>
    <property type="project" value="InterPro"/>
</dbReference>
<dbReference type="GO" id="GO:0097681">
    <property type="term" value="P:double-strand break repair via alternative nonhomologous end joining"/>
    <property type="evidence" value="ECO:0007669"/>
    <property type="project" value="TreeGrafter"/>
</dbReference>
<reference evidence="2" key="1">
    <citation type="submission" date="2020-07" db="EMBL/GenBank/DDBJ databases">
        <title>The High-quality genome of the commercially important snow crab, Chionoecetes opilio.</title>
        <authorList>
            <person name="Jeong J.-H."/>
            <person name="Ryu S."/>
        </authorList>
    </citation>
    <scope>NUCLEOTIDE SEQUENCE</scope>
    <source>
        <strain evidence="2">MADBK_172401_WGS</strain>
        <tissue evidence="2">Digestive gland</tissue>
    </source>
</reference>
<gene>
    <name evidence="2" type="primary">POLQ</name>
    <name evidence="2" type="ORF">GWK47_013699</name>
</gene>
<dbReference type="GO" id="GO:0006261">
    <property type="term" value="P:DNA-templated DNA replication"/>
    <property type="evidence" value="ECO:0007669"/>
    <property type="project" value="InterPro"/>
</dbReference>
<evidence type="ECO:0000313" key="2">
    <source>
        <dbReference type="EMBL" id="KAG0714645.1"/>
    </source>
</evidence>
<feature type="domain" description="POLQ-like helical" evidence="1">
    <location>
        <begin position="2"/>
        <end position="29"/>
    </location>
</feature>
<dbReference type="PANTHER" id="PTHR10133:SF62">
    <property type="entry name" value="DNA POLYMERASE THETA"/>
    <property type="match status" value="1"/>
</dbReference>
<dbReference type="OrthoDB" id="2320933at2759"/>
<keyword evidence="3" id="KW-1185">Reference proteome</keyword>
<dbReference type="SUPFAM" id="SSF158702">
    <property type="entry name" value="Sec63 N-terminal domain-like"/>
    <property type="match status" value="1"/>
</dbReference>
<dbReference type="PANTHER" id="PTHR10133">
    <property type="entry name" value="DNA POLYMERASE I"/>
    <property type="match status" value="1"/>
</dbReference>
<dbReference type="Proteomes" id="UP000770661">
    <property type="component" value="Unassembled WGS sequence"/>
</dbReference>
<evidence type="ECO:0000313" key="3">
    <source>
        <dbReference type="Proteomes" id="UP000770661"/>
    </source>
</evidence>
<dbReference type="Pfam" id="PF21099">
    <property type="entry name" value="POLQ_helical"/>
    <property type="match status" value="1"/>
</dbReference>
<sequence>MFPGMVTVFCNRLGWNNLELLVAQFRERLHFGVQRDLCDLIRLHPLLNAQRARHLHSAGLETVAMVAGATPGAVEEILLAATPFQSTKLAERPTQGTIWLSSSWCVTEAEAAGLIITEARQLVQVSQGNNCSLYFLTR</sequence>
<protein>
    <submittedName>
        <fullName evidence="2">DNA polymerase theta</fullName>
    </submittedName>
</protein>
<accession>A0A8J5CKU6</accession>
<organism evidence="2 3">
    <name type="scientific">Chionoecetes opilio</name>
    <name type="common">Atlantic snow crab</name>
    <name type="synonym">Cancer opilio</name>
    <dbReference type="NCBI Taxonomy" id="41210"/>
    <lineage>
        <taxon>Eukaryota</taxon>
        <taxon>Metazoa</taxon>
        <taxon>Ecdysozoa</taxon>
        <taxon>Arthropoda</taxon>
        <taxon>Crustacea</taxon>
        <taxon>Multicrustacea</taxon>
        <taxon>Malacostraca</taxon>
        <taxon>Eumalacostraca</taxon>
        <taxon>Eucarida</taxon>
        <taxon>Decapoda</taxon>
        <taxon>Pleocyemata</taxon>
        <taxon>Brachyura</taxon>
        <taxon>Eubrachyura</taxon>
        <taxon>Majoidea</taxon>
        <taxon>Majidae</taxon>
        <taxon>Chionoecetes</taxon>
    </lineage>
</organism>